<evidence type="ECO:0000256" key="3">
    <source>
        <dbReference type="ARBA" id="ARBA00023186"/>
    </source>
</evidence>
<sequence>MSVRSFTGPLRSLSRSALPRPAPASGARLLPAQLRAYSDAAPAEPTPESARLTELEAANKELEESVKEMKKDMQYLRADLQTANRRTAEEKAKASEFAITSFARALLDTADVLTTALKHVPQDQLSVNKDLASLHQGVQLTHKALLQTFEQHGVKQLGELRGEQFDPNQHEALFTVPQAVAPKKANGDSHGPNEIFDVSKEGWTIGQRVLRPAQVGVVAPE</sequence>
<dbReference type="GeneID" id="30157231"/>
<dbReference type="InterPro" id="IPR013805">
    <property type="entry name" value="GrpE_CC"/>
</dbReference>
<dbReference type="GO" id="GO:0006457">
    <property type="term" value="P:protein folding"/>
    <property type="evidence" value="ECO:0007669"/>
    <property type="project" value="InterPro"/>
</dbReference>
<evidence type="ECO:0000256" key="6">
    <source>
        <dbReference type="SAM" id="MobiDB-lite"/>
    </source>
</evidence>
<dbReference type="PANTHER" id="PTHR21237:SF23">
    <property type="entry name" value="GRPE PROTEIN HOMOLOG, MITOCHONDRIAL"/>
    <property type="match status" value="1"/>
</dbReference>
<gene>
    <name evidence="7" type="ORF">L202_05922</name>
</gene>
<dbReference type="PRINTS" id="PR00773">
    <property type="entry name" value="GRPEPROTEIN"/>
</dbReference>
<proteinExistence type="inferred from homology"/>
<dbReference type="GO" id="GO:0042803">
    <property type="term" value="F:protein homodimerization activity"/>
    <property type="evidence" value="ECO:0007669"/>
    <property type="project" value="InterPro"/>
</dbReference>
<dbReference type="EMBL" id="AWGJ01000009">
    <property type="protein sequence ID" value="ODN75941.1"/>
    <property type="molecule type" value="Genomic_DNA"/>
</dbReference>
<comment type="similarity">
    <text evidence="1 4">Belongs to the GrpE family.</text>
</comment>
<keyword evidence="8" id="KW-1185">Reference proteome</keyword>
<dbReference type="Gene3D" id="3.90.20.20">
    <property type="match status" value="1"/>
</dbReference>
<evidence type="ECO:0000313" key="7">
    <source>
        <dbReference type="EMBL" id="ODN75941.1"/>
    </source>
</evidence>
<name>A0A1E3HKF8_9TREE</name>
<dbReference type="STRING" id="1295533.A0A1E3HKF8"/>
<dbReference type="GO" id="GO:0030150">
    <property type="term" value="P:protein import into mitochondrial matrix"/>
    <property type="evidence" value="ECO:0007669"/>
    <property type="project" value="TreeGrafter"/>
</dbReference>
<comment type="caution">
    <text evidence="7">The sequence shown here is derived from an EMBL/GenBank/DDBJ whole genome shotgun (WGS) entry which is preliminary data.</text>
</comment>
<organism evidence="7 8">
    <name type="scientific">Cryptococcus amylolentus CBS 6039</name>
    <dbReference type="NCBI Taxonomy" id="1295533"/>
    <lineage>
        <taxon>Eukaryota</taxon>
        <taxon>Fungi</taxon>
        <taxon>Dikarya</taxon>
        <taxon>Basidiomycota</taxon>
        <taxon>Agaricomycotina</taxon>
        <taxon>Tremellomycetes</taxon>
        <taxon>Tremellales</taxon>
        <taxon>Cryptococcaceae</taxon>
        <taxon>Cryptococcus</taxon>
    </lineage>
</organism>
<dbReference type="GO" id="GO:0001405">
    <property type="term" value="C:PAM complex, Tim23 associated import motor"/>
    <property type="evidence" value="ECO:0007669"/>
    <property type="project" value="TreeGrafter"/>
</dbReference>
<protein>
    <recommendedName>
        <fullName evidence="2">GrpE protein homolog, mitochondrial</fullName>
    </recommendedName>
</protein>
<reference evidence="7 8" key="1">
    <citation type="submission" date="2016-06" db="EMBL/GenBank/DDBJ databases">
        <title>Evolution of pathogenesis and genome organization in the Tremellales.</title>
        <authorList>
            <person name="Cuomo C."/>
            <person name="Litvintseva A."/>
            <person name="Heitman J."/>
            <person name="Chen Y."/>
            <person name="Sun S."/>
            <person name="Springer D."/>
            <person name="Dromer F."/>
            <person name="Young S."/>
            <person name="Zeng Q."/>
            <person name="Chapman S."/>
            <person name="Gujja S."/>
            <person name="Saif S."/>
            <person name="Birren B."/>
        </authorList>
    </citation>
    <scope>NUCLEOTIDE SEQUENCE [LARGE SCALE GENOMIC DNA]</scope>
    <source>
        <strain evidence="7 8">CBS 6039</strain>
    </source>
</reference>
<dbReference type="Gene3D" id="2.30.22.10">
    <property type="entry name" value="Head domain of nucleotide exchange factor GrpE"/>
    <property type="match status" value="1"/>
</dbReference>
<dbReference type="InterPro" id="IPR009012">
    <property type="entry name" value="GrpE_head"/>
</dbReference>
<feature type="region of interest" description="Disordered" evidence="6">
    <location>
        <begin position="1"/>
        <end position="25"/>
    </location>
</feature>
<dbReference type="GO" id="GO:0051087">
    <property type="term" value="F:protein-folding chaperone binding"/>
    <property type="evidence" value="ECO:0007669"/>
    <property type="project" value="InterPro"/>
</dbReference>
<dbReference type="RefSeq" id="XP_018991472.1">
    <property type="nucleotide sequence ID" value="XM_019140321.1"/>
</dbReference>
<evidence type="ECO:0000313" key="8">
    <source>
        <dbReference type="Proteomes" id="UP000094065"/>
    </source>
</evidence>
<dbReference type="CDD" id="cd00446">
    <property type="entry name" value="GrpE"/>
    <property type="match status" value="1"/>
</dbReference>
<dbReference type="Pfam" id="PF01025">
    <property type="entry name" value="GrpE"/>
    <property type="match status" value="1"/>
</dbReference>
<dbReference type="SUPFAM" id="SSF58014">
    <property type="entry name" value="Coiled-coil domain of nucleotide exchange factor GrpE"/>
    <property type="match status" value="1"/>
</dbReference>
<dbReference type="Proteomes" id="UP000094065">
    <property type="component" value="Unassembled WGS sequence"/>
</dbReference>
<evidence type="ECO:0000256" key="2">
    <source>
        <dbReference type="ARBA" id="ARBA00014521"/>
    </source>
</evidence>
<dbReference type="AlphaFoldDB" id="A0A1E3HKF8"/>
<evidence type="ECO:0000256" key="5">
    <source>
        <dbReference type="SAM" id="Coils"/>
    </source>
</evidence>
<dbReference type="HAMAP" id="MF_01151">
    <property type="entry name" value="GrpE"/>
    <property type="match status" value="1"/>
</dbReference>
<feature type="coiled-coil region" evidence="5">
    <location>
        <begin position="52"/>
        <end position="86"/>
    </location>
</feature>
<keyword evidence="3" id="KW-0143">Chaperone</keyword>
<dbReference type="OrthoDB" id="201635at2759"/>
<dbReference type="GO" id="GO:0051082">
    <property type="term" value="F:unfolded protein binding"/>
    <property type="evidence" value="ECO:0007669"/>
    <property type="project" value="TreeGrafter"/>
</dbReference>
<evidence type="ECO:0000256" key="1">
    <source>
        <dbReference type="ARBA" id="ARBA00009054"/>
    </source>
</evidence>
<dbReference type="SUPFAM" id="SSF51064">
    <property type="entry name" value="Head domain of nucleotide exchange factor GrpE"/>
    <property type="match status" value="1"/>
</dbReference>
<accession>A0A1E3HKF8</accession>
<dbReference type="GO" id="GO:0000774">
    <property type="term" value="F:adenyl-nucleotide exchange factor activity"/>
    <property type="evidence" value="ECO:0007669"/>
    <property type="project" value="InterPro"/>
</dbReference>
<keyword evidence="5" id="KW-0175">Coiled coil</keyword>
<dbReference type="PANTHER" id="PTHR21237">
    <property type="entry name" value="GRPE PROTEIN"/>
    <property type="match status" value="1"/>
</dbReference>
<dbReference type="InterPro" id="IPR000740">
    <property type="entry name" value="GrpE"/>
</dbReference>
<evidence type="ECO:0000256" key="4">
    <source>
        <dbReference type="RuleBase" id="RU004478"/>
    </source>
</evidence>